<dbReference type="GO" id="GO:0008168">
    <property type="term" value="F:methyltransferase activity"/>
    <property type="evidence" value="ECO:0007669"/>
    <property type="project" value="UniProtKB-KW"/>
</dbReference>
<dbReference type="NCBIfam" id="TIGR01444">
    <property type="entry name" value="fkbM_fam"/>
    <property type="match status" value="1"/>
</dbReference>
<dbReference type="SUPFAM" id="SSF53335">
    <property type="entry name" value="S-adenosyl-L-methionine-dependent methyltransferases"/>
    <property type="match status" value="1"/>
</dbReference>
<dbReference type="EMBL" id="JBAFSM010000001">
    <property type="protein sequence ID" value="MEG3435568.1"/>
    <property type="molecule type" value="Genomic_DNA"/>
</dbReference>
<organism evidence="2 3">
    <name type="scientific">Pannus brasiliensis CCIBt3594</name>
    <dbReference type="NCBI Taxonomy" id="1427578"/>
    <lineage>
        <taxon>Bacteria</taxon>
        <taxon>Bacillati</taxon>
        <taxon>Cyanobacteriota</taxon>
        <taxon>Cyanophyceae</taxon>
        <taxon>Oscillatoriophycideae</taxon>
        <taxon>Chroococcales</taxon>
        <taxon>Microcystaceae</taxon>
        <taxon>Pannus</taxon>
    </lineage>
</organism>
<evidence type="ECO:0000313" key="3">
    <source>
        <dbReference type="Proteomes" id="UP001328733"/>
    </source>
</evidence>
<dbReference type="GO" id="GO:0032259">
    <property type="term" value="P:methylation"/>
    <property type="evidence" value="ECO:0007669"/>
    <property type="project" value="UniProtKB-KW"/>
</dbReference>
<keyword evidence="3" id="KW-1185">Reference proteome</keyword>
<dbReference type="Gene3D" id="3.40.50.150">
    <property type="entry name" value="Vaccinia Virus protein VP39"/>
    <property type="match status" value="1"/>
</dbReference>
<evidence type="ECO:0000259" key="1">
    <source>
        <dbReference type="Pfam" id="PF05050"/>
    </source>
</evidence>
<comment type="caution">
    <text evidence="2">The sequence shown here is derived from an EMBL/GenBank/DDBJ whole genome shotgun (WGS) entry which is preliminary data.</text>
</comment>
<dbReference type="PANTHER" id="PTHR34203">
    <property type="entry name" value="METHYLTRANSFERASE, FKBM FAMILY PROTEIN"/>
    <property type="match status" value="1"/>
</dbReference>
<dbReference type="InterPro" id="IPR006342">
    <property type="entry name" value="FkbM_mtfrase"/>
</dbReference>
<dbReference type="RefSeq" id="WP_332863018.1">
    <property type="nucleotide sequence ID" value="NZ_JBAFSM010000001.1"/>
</dbReference>
<dbReference type="InterPro" id="IPR052514">
    <property type="entry name" value="SAM-dependent_MTase"/>
</dbReference>
<reference evidence="2 3" key="1">
    <citation type="submission" date="2024-01" db="EMBL/GenBank/DDBJ databases">
        <title>Genomic insights into the taxonomy and metabolism of the cyanobacterium Pannus brasiliensis CCIBt3594.</title>
        <authorList>
            <person name="Machado M."/>
            <person name="Botero N.B."/>
            <person name="Andreote A.P.D."/>
            <person name="Feitosa A.M.T."/>
            <person name="Popin R."/>
            <person name="Sivonen K."/>
            <person name="Fiore M.F."/>
        </authorList>
    </citation>
    <scope>NUCLEOTIDE SEQUENCE [LARGE SCALE GENOMIC DNA]</scope>
    <source>
        <strain evidence="2 3">CCIBt3594</strain>
    </source>
</reference>
<dbReference type="AlphaFoldDB" id="A0AAW9QEL0"/>
<keyword evidence="2" id="KW-0489">Methyltransferase</keyword>
<proteinExistence type="predicted"/>
<dbReference type="Pfam" id="PF05050">
    <property type="entry name" value="Methyltransf_21"/>
    <property type="match status" value="1"/>
</dbReference>
<evidence type="ECO:0000313" key="2">
    <source>
        <dbReference type="EMBL" id="MEG3435568.1"/>
    </source>
</evidence>
<sequence length="243" mass="27434">MNQAIREGNLAIEHGSSVIDVCFPDYANAAWHISNILSGHDYPILSSHFKPDCIIDIGANIGASALFFTKVYPDIDCFCYEPSPSNFVYLQKNTSFLKRIKNFNIGLSNESYTAKLYIGNAQCLQNSLYPSVEVSGNFELAQIKSASAELKDILSGRRCLVKIDTEGCEVPILADLESYFPNIDILYLEYHSEEDRRAIDNLLSPRFVLCYSNARMVHRGNVMFLSERLLSEIPQLDQMAIRR</sequence>
<dbReference type="Proteomes" id="UP001328733">
    <property type="component" value="Unassembled WGS sequence"/>
</dbReference>
<keyword evidence="2" id="KW-0808">Transferase</keyword>
<name>A0AAW9QEL0_9CHRO</name>
<dbReference type="InterPro" id="IPR029063">
    <property type="entry name" value="SAM-dependent_MTases_sf"/>
</dbReference>
<gene>
    <name evidence="2" type="ORF">V0288_00410</name>
</gene>
<accession>A0AAW9QEL0</accession>
<dbReference type="PANTHER" id="PTHR34203:SF15">
    <property type="entry name" value="SLL1173 PROTEIN"/>
    <property type="match status" value="1"/>
</dbReference>
<feature type="domain" description="Methyltransferase FkbM" evidence="1">
    <location>
        <begin position="56"/>
        <end position="195"/>
    </location>
</feature>
<protein>
    <submittedName>
        <fullName evidence="2">FkbM family methyltransferase</fullName>
    </submittedName>
</protein>